<protein>
    <submittedName>
        <fullName evidence="1">Uncharacterized protein</fullName>
    </submittedName>
</protein>
<evidence type="ECO:0000313" key="2">
    <source>
        <dbReference type="Proteomes" id="UP000322667"/>
    </source>
</evidence>
<evidence type="ECO:0000313" key="1">
    <source>
        <dbReference type="EMBL" id="TYI17011.1"/>
    </source>
</evidence>
<reference evidence="1 2" key="1">
    <citation type="submission" date="2019-07" db="EMBL/GenBank/DDBJ databases">
        <title>WGS assembly of Gossypium tomentosum.</title>
        <authorList>
            <person name="Chen Z.J."/>
            <person name="Sreedasyam A."/>
            <person name="Ando A."/>
            <person name="Song Q."/>
            <person name="De L."/>
            <person name="Hulse-Kemp A."/>
            <person name="Ding M."/>
            <person name="Ye W."/>
            <person name="Kirkbride R."/>
            <person name="Jenkins J."/>
            <person name="Plott C."/>
            <person name="Lovell J."/>
            <person name="Lin Y.-M."/>
            <person name="Vaughn R."/>
            <person name="Liu B."/>
            <person name="Li W."/>
            <person name="Simpson S."/>
            <person name="Scheffler B."/>
            <person name="Saski C."/>
            <person name="Grover C."/>
            <person name="Hu G."/>
            <person name="Conover J."/>
            <person name="Carlson J."/>
            <person name="Shu S."/>
            <person name="Boston L."/>
            <person name="Williams M."/>
            <person name="Peterson D."/>
            <person name="Mcgee K."/>
            <person name="Jones D."/>
            <person name="Wendel J."/>
            <person name="Stelly D."/>
            <person name="Grimwood J."/>
            <person name="Schmutz J."/>
        </authorList>
    </citation>
    <scope>NUCLEOTIDE SEQUENCE [LARGE SCALE GENOMIC DNA]</scope>
    <source>
        <strain evidence="1">7179.01</strain>
    </source>
</reference>
<dbReference type="AlphaFoldDB" id="A0A5D2PL05"/>
<dbReference type="Proteomes" id="UP000322667">
    <property type="component" value="Chromosome A08"/>
</dbReference>
<gene>
    <name evidence="1" type="ORF">ES332_A08G295000v1</name>
</gene>
<keyword evidence="2" id="KW-1185">Reference proteome</keyword>
<dbReference type="EMBL" id="CM017617">
    <property type="protein sequence ID" value="TYI17011.1"/>
    <property type="molecule type" value="Genomic_DNA"/>
</dbReference>
<organism evidence="1 2">
    <name type="scientific">Gossypium tomentosum</name>
    <name type="common">Hawaiian cotton</name>
    <name type="synonym">Gossypium sandvicense</name>
    <dbReference type="NCBI Taxonomy" id="34277"/>
    <lineage>
        <taxon>Eukaryota</taxon>
        <taxon>Viridiplantae</taxon>
        <taxon>Streptophyta</taxon>
        <taxon>Embryophyta</taxon>
        <taxon>Tracheophyta</taxon>
        <taxon>Spermatophyta</taxon>
        <taxon>Magnoliopsida</taxon>
        <taxon>eudicotyledons</taxon>
        <taxon>Gunneridae</taxon>
        <taxon>Pentapetalae</taxon>
        <taxon>rosids</taxon>
        <taxon>malvids</taxon>
        <taxon>Malvales</taxon>
        <taxon>Malvaceae</taxon>
        <taxon>Malvoideae</taxon>
        <taxon>Gossypium</taxon>
    </lineage>
</organism>
<sequence>MAPFLKYYKSNFFNKKGVSLSHFSLAKARIQGRDGRGAAVAGRRVRWSELQEVQVEGSGDATVAVAD</sequence>
<proteinExistence type="predicted"/>
<name>A0A5D2PL05_GOSTO</name>
<accession>A0A5D2PL05</accession>